<dbReference type="RefSeq" id="XP_016465711.1">
    <property type="nucleotide sequence ID" value="XM_016610225.1"/>
</dbReference>
<dbReference type="OrthoDB" id="10255522at2759"/>
<feature type="coiled-coil region" evidence="1">
    <location>
        <begin position="114"/>
        <end position="285"/>
    </location>
</feature>
<accession>A0A1S3ZMV7</accession>
<feature type="region of interest" description="Disordered" evidence="2">
    <location>
        <begin position="325"/>
        <end position="351"/>
    </location>
</feature>
<keyword evidence="1" id="KW-0175">Coiled coil</keyword>
<name>A0A1S3ZMV7_TOBAC</name>
<gene>
    <name evidence="3" type="primary">LOC107788547</name>
</gene>
<dbReference type="Gene3D" id="1.10.287.1490">
    <property type="match status" value="1"/>
</dbReference>
<evidence type="ECO:0000256" key="2">
    <source>
        <dbReference type="SAM" id="MobiDB-lite"/>
    </source>
</evidence>
<proteinExistence type="predicted"/>
<dbReference type="PaxDb" id="4097-A0A1S3ZMV7"/>
<reference evidence="3" key="1">
    <citation type="submission" date="2025-08" db="UniProtKB">
        <authorList>
            <consortium name="RefSeq"/>
        </authorList>
    </citation>
    <scope>IDENTIFICATION</scope>
</reference>
<dbReference type="KEGG" id="nta:107788547"/>
<dbReference type="AlphaFoldDB" id="A0A1S3ZMV7"/>
<evidence type="ECO:0000256" key="1">
    <source>
        <dbReference type="SAM" id="Coils"/>
    </source>
</evidence>
<organism evidence="3">
    <name type="scientific">Nicotiana tabacum</name>
    <name type="common">Common tobacco</name>
    <dbReference type="NCBI Taxonomy" id="4097"/>
    <lineage>
        <taxon>Eukaryota</taxon>
        <taxon>Viridiplantae</taxon>
        <taxon>Streptophyta</taxon>
        <taxon>Embryophyta</taxon>
        <taxon>Tracheophyta</taxon>
        <taxon>Spermatophyta</taxon>
        <taxon>Magnoliopsida</taxon>
        <taxon>eudicotyledons</taxon>
        <taxon>Gunneridae</taxon>
        <taxon>Pentapetalae</taxon>
        <taxon>asterids</taxon>
        <taxon>lamiids</taxon>
        <taxon>Solanales</taxon>
        <taxon>Solanaceae</taxon>
        <taxon>Nicotianoideae</taxon>
        <taxon>Nicotianeae</taxon>
        <taxon>Nicotiana</taxon>
    </lineage>
</organism>
<evidence type="ECO:0000313" key="3">
    <source>
        <dbReference type="RefSeq" id="XP_016465711.1"/>
    </source>
</evidence>
<feature type="compositionally biased region" description="Polar residues" evidence="2">
    <location>
        <begin position="1"/>
        <end position="18"/>
    </location>
</feature>
<protein>
    <submittedName>
        <fullName evidence="3">Coiled-coil domain-containing protein 186-like</fullName>
    </submittedName>
</protein>
<sequence length="351" mass="39933">MAKTSKTAPQKETPSSSRPAIEAEETASHAAVDEPVPEPPLNVHPRGTLSERQFQGLSKDVELKPPVSGEDFLAESTVPRQVEEKNRKRAPSSPSSDKKKTRRRLASVLHHETFLRYRDELNQLEAEVRELTEKRDTYKFLSEQREGEAKSLRAELEVAQKEHADLVEQVQQKIDQINQLRAEMDAVKVEAEKWRGTMDCLTLEKETTQAQLTSAEVQLRATREKAEAWSQKIEELKSQLSSVVSDRETLSKELKAAKSVVKVTKDDVDEMVAQYKANAEAAQDRPKYIVEYVKWQSRREALEEVHARGFDFSVEVENAKGLEAERTKKTPMVSATRRAPVEIKPSKYRMP</sequence>
<feature type="region of interest" description="Disordered" evidence="2">
    <location>
        <begin position="1"/>
        <end position="105"/>
    </location>
</feature>